<dbReference type="Proteomes" id="UP000199060">
    <property type="component" value="Unassembled WGS sequence"/>
</dbReference>
<dbReference type="EMBL" id="FNAC01000021">
    <property type="protein sequence ID" value="SDD26376.1"/>
    <property type="molecule type" value="Genomic_DNA"/>
</dbReference>
<dbReference type="AlphaFoldDB" id="A0A1G6TCV9"/>
<keyword evidence="2" id="KW-1185">Reference proteome</keyword>
<name>A0A1G6TCV9_9BACT</name>
<organism evidence="1 2">
    <name type="scientific">Algoriphagus faecimaris</name>
    <dbReference type="NCBI Taxonomy" id="686796"/>
    <lineage>
        <taxon>Bacteria</taxon>
        <taxon>Pseudomonadati</taxon>
        <taxon>Bacteroidota</taxon>
        <taxon>Cytophagia</taxon>
        <taxon>Cytophagales</taxon>
        <taxon>Cyclobacteriaceae</taxon>
        <taxon>Algoriphagus</taxon>
    </lineage>
</organism>
<evidence type="ECO:0000313" key="1">
    <source>
        <dbReference type="EMBL" id="SDD26376.1"/>
    </source>
</evidence>
<gene>
    <name evidence="1" type="ORF">SAMN04488104_102167</name>
</gene>
<sequence>MKYLLIITLLLINLRENNSNIIGIWVYEDDPKLTWEFNASGQLIEKYGEIIKASPQTPSSYQILDSSQSCSSGSTDSSNEVFLKIVNPNLGSFCYYLETLSNEVLVIIDADSGKMLIFNRQN</sequence>
<dbReference type="RefSeq" id="WP_139162722.1">
    <property type="nucleotide sequence ID" value="NZ_FNAC01000021.1"/>
</dbReference>
<evidence type="ECO:0000313" key="2">
    <source>
        <dbReference type="Proteomes" id="UP000199060"/>
    </source>
</evidence>
<protein>
    <submittedName>
        <fullName evidence="1">Uncharacterized protein</fullName>
    </submittedName>
</protein>
<reference evidence="2" key="1">
    <citation type="submission" date="2016-10" db="EMBL/GenBank/DDBJ databases">
        <authorList>
            <person name="Varghese N."/>
            <person name="Submissions S."/>
        </authorList>
    </citation>
    <scope>NUCLEOTIDE SEQUENCE [LARGE SCALE GENOMIC DNA]</scope>
    <source>
        <strain evidence="2">DSM 23095</strain>
    </source>
</reference>
<dbReference type="OrthoDB" id="1357535at2"/>
<accession>A0A1G6TCV9</accession>
<proteinExistence type="predicted"/>